<reference evidence="3" key="2">
    <citation type="journal article" date="2021" name="World Allergy Organ. J.">
        <title>Chromosome-level assembly of Dermatophagoides farinae genome and transcriptome reveals two novel allergens Der f 37 and Der f 39.</title>
        <authorList>
            <person name="Chen J."/>
            <person name="Cai Z."/>
            <person name="Fan D."/>
            <person name="Hu J."/>
            <person name="Hou Y."/>
            <person name="He Y."/>
            <person name="Zhang Z."/>
            <person name="Zhao Z."/>
            <person name="Gao P."/>
            <person name="Hu W."/>
            <person name="Sun J."/>
            <person name="Li J."/>
            <person name="Ji K."/>
        </authorList>
    </citation>
    <scope>NUCLEOTIDE SEQUENCE</scope>
    <source>
        <strain evidence="3">JKM2019</strain>
    </source>
</reference>
<name>A0A9D4SGL0_DERFA</name>
<evidence type="ECO:0000256" key="1">
    <source>
        <dbReference type="SAM" id="MobiDB-lite"/>
    </source>
</evidence>
<sequence>MLTITTKTTTTMTNIMNEERNVLDDLLDNGDDEDFDAELKAARNFDPTRLATKTTTIARKNLDLKKKSTTKQSLSTTVKDNGNKSNNNNSTNRSTGNGNGRSASRESTCDSQYSCDSGSCSCEDHSSMADDHHPPTATLKDKNDNVDDDRASNADGNRSYQSFTRSPSLKIKITKNSNSRTVAKSSNLCDDDVVDDMDHDHDDPSIIGRKRKHGRENNDNDDDNDGLKRSRRHAVHHHRHSSPISNKKKNVNAKKRDYSSLIKYFFKDSCYFVMKSNNEENVEISKREGVWSTPLPNEIKLNSAFHEFRNVILIFSVKESGKFQGFARLSSEAQYDLEPVKWVLPPGVHSCPFGGIFFIDWICRNELPFTRTSHLYNAFNEAKPVKIARDGQEIEPKTGEELCRLFPADDFVDLIPMLKRMKKQTLNRPRKRHSRGPFMDFNEGNGVAARNDSYRNKTSSHHLSSSTASLHSIKKRHDYSDGYYSNHIRDDRYNRTMQQARTRSSEHYGSLNGYHPGYRTGGYAQPEPYPLDNGSRRYSSSMTLSYSSPASGYHHHHHHHQTQYRTYSTTDVRQQLHRDHYSHQHHHRSAMLVYYEFVPNQSISQPMPLLAIILMLTTTATTVIGTCAFIKRKKTAIKTAANDSEQPAEDEDIEAGDDEQAISDAGATNGDNEAVVEQKVQGEKVGVIKEEKIKEIIKNIVQQQLVPIKLEKVKVEKIDSTPIAIDENITLRISETMSEKEQERRPPDKSQQKSSFNSQASIKLSTKRMLRSSGSKILNKRSVTAKKDFMKLFVALKQPHKKYSSSASMTIRGGQAQKIPKIFVFKKNMSKANTLMINKKQMMKKEIKGDDFSTEQLLIEPKTIKTKDSEEMISIKAKAIVPVSVHKTKTKTKTNLTTTTTIIKPKVIRKKDMIKWITDSAASKEQQRFDMKHILERLLRKINLWPKTITKTTQQRSPTTGIIRSVTKPPITKMAQSRIKTSGSLPNKSVQQPQWQTTSTRYDNEDDYQLKRRKSFSKPASISHHWELQKQQQQPRSIQRSVKLIGYDNDQRYKTSPPPSPTTFRSKPMMKKQSPQETIRVSEALLVPQRLKLKLIRQNVRKSPEIFNHIIRPSSPKTSTPKWWNDRMIIIKKSPRWTPPPLWLKKSESKSPKIKIPTRYVSPR</sequence>
<gene>
    <name evidence="3" type="ORF">HUG17_7767</name>
</gene>
<dbReference type="PANTHER" id="PTHR12357">
    <property type="entry name" value="YTH YT521-B HOMOLOGY DOMAIN-CONTAINING"/>
    <property type="match status" value="1"/>
</dbReference>
<dbReference type="Gene3D" id="3.10.590.10">
    <property type="entry name" value="ph1033 like domains"/>
    <property type="match status" value="1"/>
</dbReference>
<feature type="compositionally biased region" description="Low complexity" evidence="1">
    <location>
        <begin position="536"/>
        <end position="551"/>
    </location>
</feature>
<feature type="domain" description="YTH" evidence="2">
    <location>
        <begin position="269"/>
        <end position="406"/>
    </location>
</feature>
<feature type="compositionally biased region" description="Polar residues" evidence="1">
    <location>
        <begin position="154"/>
        <end position="163"/>
    </location>
</feature>
<feature type="region of interest" description="Disordered" evidence="1">
    <location>
        <begin position="122"/>
        <end position="163"/>
    </location>
</feature>
<feature type="compositionally biased region" description="Basic residues" evidence="1">
    <location>
        <begin position="553"/>
        <end position="562"/>
    </location>
</feature>
<protein>
    <submittedName>
        <fullName evidence="3">Yth domain-containing protein 1-like protein</fullName>
    </submittedName>
</protein>
<feature type="compositionally biased region" description="Basic and acidic residues" evidence="1">
    <location>
        <begin position="122"/>
        <end position="152"/>
    </location>
</feature>
<reference evidence="3" key="1">
    <citation type="submission" date="2020-06" db="EMBL/GenBank/DDBJ databases">
        <authorList>
            <person name="Ji K."/>
            <person name="Li J."/>
        </authorList>
    </citation>
    <scope>NUCLEOTIDE SEQUENCE</scope>
    <source>
        <strain evidence="3">JKM2019</strain>
        <tissue evidence="3">Whole body</tissue>
    </source>
</reference>
<feature type="compositionally biased region" description="Basic residues" evidence="1">
    <location>
        <begin position="423"/>
        <end position="435"/>
    </location>
</feature>
<comment type="caution">
    <text evidence="3">The sequence shown here is derived from an EMBL/GenBank/DDBJ whole genome shotgun (WGS) entry which is preliminary data.</text>
</comment>
<dbReference type="GO" id="GO:1990247">
    <property type="term" value="F:N6-methyladenosine-containing RNA reader activity"/>
    <property type="evidence" value="ECO:0007669"/>
    <property type="project" value="TreeGrafter"/>
</dbReference>
<feature type="region of interest" description="Disordered" evidence="1">
    <location>
        <begin position="525"/>
        <end position="565"/>
    </location>
</feature>
<proteinExistence type="predicted"/>
<dbReference type="PANTHER" id="PTHR12357:SF3">
    <property type="entry name" value="YTH DOMAIN-CONTAINING PROTEIN 1"/>
    <property type="match status" value="1"/>
</dbReference>
<feature type="region of interest" description="Disordered" evidence="1">
    <location>
        <begin position="1049"/>
        <end position="1076"/>
    </location>
</feature>
<evidence type="ECO:0000313" key="3">
    <source>
        <dbReference type="EMBL" id="KAH7640300.1"/>
    </source>
</evidence>
<feature type="compositionally biased region" description="Basic residues" evidence="1">
    <location>
        <begin position="229"/>
        <end position="252"/>
    </location>
</feature>
<dbReference type="EMBL" id="SDOV01000005">
    <property type="protein sequence ID" value="KAH7640300.1"/>
    <property type="molecule type" value="Genomic_DNA"/>
</dbReference>
<feature type="region of interest" description="Disordered" evidence="1">
    <location>
        <begin position="975"/>
        <end position="1008"/>
    </location>
</feature>
<dbReference type="AlphaFoldDB" id="A0A9D4SGL0"/>
<feature type="region of interest" description="Disordered" evidence="1">
    <location>
        <begin position="190"/>
        <end position="252"/>
    </location>
</feature>
<feature type="region of interest" description="Disordered" evidence="1">
    <location>
        <begin position="62"/>
        <end position="108"/>
    </location>
</feature>
<dbReference type="Proteomes" id="UP000828236">
    <property type="component" value="Unassembled WGS sequence"/>
</dbReference>
<feature type="region of interest" description="Disordered" evidence="1">
    <location>
        <begin position="1141"/>
        <end position="1164"/>
    </location>
</feature>
<evidence type="ECO:0000259" key="2">
    <source>
        <dbReference type="PROSITE" id="PS50882"/>
    </source>
</evidence>
<dbReference type="Pfam" id="PF04146">
    <property type="entry name" value="YTH"/>
    <property type="match status" value="1"/>
</dbReference>
<dbReference type="CDD" id="cd21134">
    <property type="entry name" value="YTH"/>
    <property type="match status" value="1"/>
</dbReference>
<dbReference type="GO" id="GO:0005654">
    <property type="term" value="C:nucleoplasm"/>
    <property type="evidence" value="ECO:0007669"/>
    <property type="project" value="TreeGrafter"/>
</dbReference>
<dbReference type="PROSITE" id="PS50882">
    <property type="entry name" value="YTH"/>
    <property type="match status" value="1"/>
</dbReference>
<dbReference type="GO" id="GO:0000381">
    <property type="term" value="P:regulation of alternative mRNA splicing, via spliceosome"/>
    <property type="evidence" value="ECO:0007669"/>
    <property type="project" value="TreeGrafter"/>
</dbReference>
<dbReference type="GO" id="GO:0000398">
    <property type="term" value="P:mRNA splicing, via spliceosome"/>
    <property type="evidence" value="ECO:0007669"/>
    <property type="project" value="TreeGrafter"/>
</dbReference>
<dbReference type="GO" id="GO:0003729">
    <property type="term" value="F:mRNA binding"/>
    <property type="evidence" value="ECO:0007669"/>
    <property type="project" value="TreeGrafter"/>
</dbReference>
<dbReference type="InterPro" id="IPR007275">
    <property type="entry name" value="YTH_domain"/>
</dbReference>
<feature type="compositionally biased region" description="Polar residues" evidence="1">
    <location>
        <begin position="975"/>
        <end position="1001"/>
    </location>
</feature>
<accession>A0A9D4SGL0</accession>
<feature type="compositionally biased region" description="Basic and acidic residues" evidence="1">
    <location>
        <begin position="737"/>
        <end position="751"/>
    </location>
</feature>
<feature type="compositionally biased region" description="Low complexity" evidence="1">
    <location>
        <begin position="70"/>
        <end position="102"/>
    </location>
</feature>
<feature type="region of interest" description="Disordered" evidence="1">
    <location>
        <begin position="737"/>
        <end position="765"/>
    </location>
</feature>
<feature type="region of interest" description="Disordered" evidence="1">
    <location>
        <begin position="423"/>
        <end position="444"/>
    </location>
</feature>
<dbReference type="InterPro" id="IPR045168">
    <property type="entry name" value="YTH_prot"/>
</dbReference>
<organism evidence="3">
    <name type="scientific">Dermatophagoides farinae</name>
    <name type="common">American house dust mite</name>
    <dbReference type="NCBI Taxonomy" id="6954"/>
    <lineage>
        <taxon>Eukaryota</taxon>
        <taxon>Metazoa</taxon>
        <taxon>Ecdysozoa</taxon>
        <taxon>Arthropoda</taxon>
        <taxon>Chelicerata</taxon>
        <taxon>Arachnida</taxon>
        <taxon>Acari</taxon>
        <taxon>Acariformes</taxon>
        <taxon>Sarcoptiformes</taxon>
        <taxon>Astigmata</taxon>
        <taxon>Psoroptidia</taxon>
        <taxon>Analgoidea</taxon>
        <taxon>Pyroglyphidae</taxon>
        <taxon>Dermatophagoidinae</taxon>
        <taxon>Dermatophagoides</taxon>
    </lineage>
</organism>
<feature type="compositionally biased region" description="Polar residues" evidence="1">
    <location>
        <begin position="752"/>
        <end position="764"/>
    </location>
</feature>